<feature type="compositionally biased region" description="Polar residues" evidence="1">
    <location>
        <begin position="263"/>
        <end position="273"/>
    </location>
</feature>
<feature type="compositionally biased region" description="Polar residues" evidence="1">
    <location>
        <begin position="135"/>
        <end position="145"/>
    </location>
</feature>
<feature type="compositionally biased region" description="Low complexity" evidence="1">
    <location>
        <begin position="428"/>
        <end position="445"/>
    </location>
</feature>
<feature type="compositionally biased region" description="Basic and acidic residues" evidence="1">
    <location>
        <begin position="278"/>
        <end position="295"/>
    </location>
</feature>
<gene>
    <name evidence="2" type="ORF">UA08_00699</name>
</gene>
<reference evidence="2 3" key="1">
    <citation type="submission" date="2015-06" db="EMBL/GenBank/DDBJ databases">
        <title>Talaromyces atroroseus IBT 11181 draft genome.</title>
        <authorList>
            <person name="Rasmussen K.B."/>
            <person name="Rasmussen S."/>
            <person name="Petersen B."/>
            <person name="Sicheritz-Ponten T."/>
            <person name="Mortensen U.H."/>
            <person name="Thrane U."/>
        </authorList>
    </citation>
    <scope>NUCLEOTIDE SEQUENCE [LARGE SCALE GENOMIC DNA]</scope>
    <source>
        <strain evidence="2 3">IBT 11181</strain>
    </source>
</reference>
<dbReference type="GeneID" id="31000454"/>
<keyword evidence="3" id="KW-1185">Reference proteome</keyword>
<organism evidence="2 3">
    <name type="scientific">Talaromyces atroroseus</name>
    <dbReference type="NCBI Taxonomy" id="1441469"/>
    <lineage>
        <taxon>Eukaryota</taxon>
        <taxon>Fungi</taxon>
        <taxon>Dikarya</taxon>
        <taxon>Ascomycota</taxon>
        <taxon>Pezizomycotina</taxon>
        <taxon>Eurotiomycetes</taxon>
        <taxon>Eurotiomycetidae</taxon>
        <taxon>Eurotiales</taxon>
        <taxon>Trichocomaceae</taxon>
        <taxon>Talaromyces</taxon>
        <taxon>Talaromyces sect. Trachyspermi</taxon>
    </lineage>
</organism>
<proteinExistence type="predicted"/>
<dbReference type="GO" id="GO:0005783">
    <property type="term" value="C:endoplasmic reticulum"/>
    <property type="evidence" value="ECO:0007669"/>
    <property type="project" value="TreeGrafter"/>
</dbReference>
<feature type="region of interest" description="Disordered" evidence="1">
    <location>
        <begin position="214"/>
        <end position="304"/>
    </location>
</feature>
<dbReference type="EMBL" id="LFMY01000001">
    <property type="protein sequence ID" value="OKL63768.1"/>
    <property type="molecule type" value="Genomic_DNA"/>
</dbReference>
<dbReference type="STRING" id="1441469.A0A225B226"/>
<feature type="region of interest" description="Disordered" evidence="1">
    <location>
        <begin position="128"/>
        <end position="149"/>
    </location>
</feature>
<feature type="compositionally biased region" description="Basic and acidic residues" evidence="1">
    <location>
        <begin position="221"/>
        <end position="230"/>
    </location>
</feature>
<evidence type="ECO:0000256" key="1">
    <source>
        <dbReference type="SAM" id="MobiDB-lite"/>
    </source>
</evidence>
<dbReference type="GO" id="GO:0003714">
    <property type="term" value="F:transcription corepressor activity"/>
    <property type="evidence" value="ECO:0007669"/>
    <property type="project" value="InterPro"/>
</dbReference>
<dbReference type="PANTHER" id="PTHR38406:SF1">
    <property type="entry name" value="TRANSCRIPTIONAL REPRESSOR OPI1"/>
    <property type="match status" value="1"/>
</dbReference>
<feature type="region of interest" description="Disordered" evidence="1">
    <location>
        <begin position="425"/>
        <end position="446"/>
    </location>
</feature>
<comment type="caution">
    <text evidence="2">The sequence shown here is derived from an EMBL/GenBank/DDBJ whole genome shotgun (WGS) entry which is preliminary data.</text>
</comment>
<sequence>MEGGGQRNPQFSSGETPTVPRSLHHATILQSESQAQAHAGTIRANISETVATDLMHHRPFAPSPHSPPSTANTIPYEPTHATMDVDSNSVDDRARRATSVLSMDDIEAAQALEGLRSDFAYTPPRHTPIPRSHLPQAQHSNSECEPSQAEPLISLLTSSHPLISSAINSSVSAYTSSKSYSSRFKYGAEFLERNIGSPVANTVGTVSRKTGVEGGLRWALQRRDTGESAERRKRQKTTASSGGPDEAVDLEKSLPPPDDMQHNRSVSEMSYSETLPPYDDHKSPNYEDIQQHEQPRNGSEQNKTWQSRLMISTSGLGVAMSDESLRRLTYCLKWLKWANSRLNHAVLALKSMLEKWEEDKNEKSTDENSSRNRALLSQHIQAVKEDVLRTLKQVVDVVSKYTGGALPDNARNLVRRHLVSLPQRFRIASTSNPSPESAASSSEEATSAHRVLVLAQEGLEMMSQVHRVVDETLVSAQTWCERLGRKLPDYKDDHRQSLEDPKFMAADRSQNTPNSQTSVAADVKQPIHNVDVEMADTNTL</sequence>
<dbReference type="GO" id="GO:0030968">
    <property type="term" value="P:endoplasmic reticulum unfolded protein response"/>
    <property type="evidence" value="ECO:0007669"/>
    <property type="project" value="TreeGrafter"/>
</dbReference>
<dbReference type="GO" id="GO:0008654">
    <property type="term" value="P:phospholipid biosynthetic process"/>
    <property type="evidence" value="ECO:0007669"/>
    <property type="project" value="TreeGrafter"/>
</dbReference>
<dbReference type="Proteomes" id="UP000214365">
    <property type="component" value="Unassembled WGS sequence"/>
</dbReference>
<evidence type="ECO:0008006" key="4">
    <source>
        <dbReference type="Google" id="ProtNLM"/>
    </source>
</evidence>
<dbReference type="Pfam" id="PF08618">
    <property type="entry name" value="Opi1"/>
    <property type="match status" value="1"/>
</dbReference>
<name>A0A225B226_TALAT</name>
<evidence type="ECO:0000313" key="2">
    <source>
        <dbReference type="EMBL" id="OKL63768.1"/>
    </source>
</evidence>
<dbReference type="GO" id="GO:0005634">
    <property type="term" value="C:nucleus"/>
    <property type="evidence" value="ECO:0007669"/>
    <property type="project" value="TreeGrafter"/>
</dbReference>
<dbReference type="InterPro" id="IPR013927">
    <property type="entry name" value="TF_Opi1_Ccg-8"/>
</dbReference>
<evidence type="ECO:0000313" key="3">
    <source>
        <dbReference type="Proteomes" id="UP000214365"/>
    </source>
</evidence>
<dbReference type="PANTHER" id="PTHR38406">
    <property type="entry name" value="TRANSCRIPTIONAL REPRESSOR OPI1"/>
    <property type="match status" value="1"/>
</dbReference>
<feature type="compositionally biased region" description="Polar residues" evidence="1">
    <location>
        <begin position="7"/>
        <end position="16"/>
    </location>
</feature>
<protein>
    <recommendedName>
        <fullName evidence="4">Clock-controlled protein 8</fullName>
    </recommendedName>
</protein>
<dbReference type="GO" id="GO:0006357">
    <property type="term" value="P:regulation of transcription by RNA polymerase II"/>
    <property type="evidence" value="ECO:0007669"/>
    <property type="project" value="TreeGrafter"/>
</dbReference>
<feature type="region of interest" description="Disordered" evidence="1">
    <location>
        <begin position="1"/>
        <end position="45"/>
    </location>
</feature>
<dbReference type="OrthoDB" id="2441642at2759"/>
<dbReference type="AlphaFoldDB" id="A0A225B226"/>
<dbReference type="RefSeq" id="XP_020123889.1">
    <property type="nucleotide sequence ID" value="XM_020260533.1"/>
</dbReference>
<accession>A0A225B226</accession>